<dbReference type="OrthoDB" id="4367135at2759"/>
<dbReference type="PANTHER" id="PTHR43866:SF3">
    <property type="entry name" value="METHYLMALONATE-SEMIALDEHYDE DEHYDROGENASE [ACYLATING], MITOCHONDRIAL"/>
    <property type="match status" value="1"/>
</dbReference>
<dbReference type="PANTHER" id="PTHR43866">
    <property type="entry name" value="MALONATE-SEMIALDEHYDE DEHYDROGENASE"/>
    <property type="match status" value="1"/>
</dbReference>
<evidence type="ECO:0000313" key="4">
    <source>
        <dbReference type="Proteomes" id="UP000275078"/>
    </source>
</evidence>
<dbReference type="Proteomes" id="UP000275078">
    <property type="component" value="Unassembled WGS sequence"/>
</dbReference>
<evidence type="ECO:0000256" key="2">
    <source>
        <dbReference type="SAM" id="MobiDB-lite"/>
    </source>
</evidence>
<sequence length="123" mass="13960">KTNCPFQIVGRFAPAKGNTSVATGPDREGIWRLTVSNPDHNHRPFAHPGAEPRHRRLTEDERIHVQSQETAGLQPRQILQSLRQFNPESLAVSRTIYEATQSIRKEELHGRSPIEALLDDLHK</sequence>
<feature type="non-terminal residue" evidence="3">
    <location>
        <position position="123"/>
    </location>
</feature>
<accession>A0A3N4HE18</accession>
<evidence type="ECO:0000313" key="3">
    <source>
        <dbReference type="EMBL" id="RPA72492.1"/>
    </source>
</evidence>
<reference evidence="3 4" key="1">
    <citation type="journal article" date="2018" name="Nat. Ecol. Evol.">
        <title>Pezizomycetes genomes reveal the molecular basis of ectomycorrhizal truffle lifestyle.</title>
        <authorList>
            <person name="Murat C."/>
            <person name="Payen T."/>
            <person name="Noel B."/>
            <person name="Kuo A."/>
            <person name="Morin E."/>
            <person name="Chen J."/>
            <person name="Kohler A."/>
            <person name="Krizsan K."/>
            <person name="Balestrini R."/>
            <person name="Da Silva C."/>
            <person name="Montanini B."/>
            <person name="Hainaut M."/>
            <person name="Levati E."/>
            <person name="Barry K.W."/>
            <person name="Belfiori B."/>
            <person name="Cichocki N."/>
            <person name="Clum A."/>
            <person name="Dockter R.B."/>
            <person name="Fauchery L."/>
            <person name="Guy J."/>
            <person name="Iotti M."/>
            <person name="Le Tacon F."/>
            <person name="Lindquist E.A."/>
            <person name="Lipzen A."/>
            <person name="Malagnac F."/>
            <person name="Mello A."/>
            <person name="Molinier V."/>
            <person name="Miyauchi S."/>
            <person name="Poulain J."/>
            <person name="Riccioni C."/>
            <person name="Rubini A."/>
            <person name="Sitrit Y."/>
            <person name="Splivallo R."/>
            <person name="Traeger S."/>
            <person name="Wang M."/>
            <person name="Zifcakova L."/>
            <person name="Wipf D."/>
            <person name="Zambonelli A."/>
            <person name="Paolocci F."/>
            <person name="Nowrousian M."/>
            <person name="Ottonello S."/>
            <person name="Baldrian P."/>
            <person name="Spatafora J.W."/>
            <person name="Henrissat B."/>
            <person name="Nagy L.G."/>
            <person name="Aury J.M."/>
            <person name="Wincker P."/>
            <person name="Grigoriev I.V."/>
            <person name="Bonfante P."/>
            <person name="Martin F.M."/>
        </authorList>
    </citation>
    <scope>NUCLEOTIDE SEQUENCE [LARGE SCALE GENOMIC DNA]</scope>
    <source>
        <strain evidence="3 4">RN42</strain>
    </source>
</reference>
<dbReference type="GO" id="GO:0005739">
    <property type="term" value="C:mitochondrion"/>
    <property type="evidence" value="ECO:0007669"/>
    <property type="project" value="TreeGrafter"/>
</dbReference>
<dbReference type="GO" id="GO:0006574">
    <property type="term" value="P:L-valine catabolic process"/>
    <property type="evidence" value="ECO:0007669"/>
    <property type="project" value="TreeGrafter"/>
</dbReference>
<feature type="region of interest" description="Disordered" evidence="2">
    <location>
        <begin position="36"/>
        <end position="55"/>
    </location>
</feature>
<gene>
    <name evidence="3" type="ORF">BJ508DRAFT_199796</name>
</gene>
<organism evidence="3 4">
    <name type="scientific">Ascobolus immersus RN42</name>
    <dbReference type="NCBI Taxonomy" id="1160509"/>
    <lineage>
        <taxon>Eukaryota</taxon>
        <taxon>Fungi</taxon>
        <taxon>Dikarya</taxon>
        <taxon>Ascomycota</taxon>
        <taxon>Pezizomycotina</taxon>
        <taxon>Pezizomycetes</taxon>
        <taxon>Pezizales</taxon>
        <taxon>Ascobolaceae</taxon>
        <taxon>Ascobolus</taxon>
    </lineage>
</organism>
<proteinExistence type="inferred from homology"/>
<feature type="non-terminal residue" evidence="3">
    <location>
        <position position="1"/>
    </location>
</feature>
<comment type="similarity">
    <text evidence="1">Belongs to the aldehyde dehydrogenase family.</text>
</comment>
<protein>
    <submittedName>
        <fullName evidence="3">Uncharacterized protein</fullName>
    </submittedName>
</protein>
<name>A0A3N4HE18_ASCIM</name>
<dbReference type="InterPro" id="IPR010061">
    <property type="entry name" value="MeMal-semiAld_DH"/>
</dbReference>
<dbReference type="GO" id="GO:0006210">
    <property type="term" value="P:thymine catabolic process"/>
    <property type="evidence" value="ECO:0007669"/>
    <property type="project" value="TreeGrafter"/>
</dbReference>
<dbReference type="EMBL" id="ML119859">
    <property type="protein sequence ID" value="RPA72492.1"/>
    <property type="molecule type" value="Genomic_DNA"/>
</dbReference>
<dbReference type="AlphaFoldDB" id="A0A3N4HE18"/>
<dbReference type="GO" id="GO:0004491">
    <property type="term" value="F:methylmalonate-semialdehyde dehydrogenase (acylating, NAD) activity"/>
    <property type="evidence" value="ECO:0007669"/>
    <property type="project" value="InterPro"/>
</dbReference>
<dbReference type="STRING" id="1160509.A0A3N4HE18"/>
<keyword evidence="4" id="KW-1185">Reference proteome</keyword>
<evidence type="ECO:0000256" key="1">
    <source>
        <dbReference type="ARBA" id="ARBA00009986"/>
    </source>
</evidence>